<dbReference type="AlphaFoldDB" id="D4K066"/>
<evidence type="ECO:0000313" key="4">
    <source>
        <dbReference type="Proteomes" id="UP000008804"/>
    </source>
</evidence>
<dbReference type="Proteomes" id="UP000008804">
    <property type="component" value="Chromosome"/>
</dbReference>
<dbReference type="Gene3D" id="1.20.144.10">
    <property type="entry name" value="Phosphatidic acid phosphatase type 2/haloperoxidase"/>
    <property type="match status" value="1"/>
</dbReference>
<dbReference type="InterPro" id="IPR000326">
    <property type="entry name" value="PAP2/HPO"/>
</dbReference>
<dbReference type="PATRIC" id="fig|718252.3.peg.509"/>
<gene>
    <name evidence="3" type="ORF">FP2_23310</name>
</gene>
<feature type="transmembrane region" description="Helical" evidence="1">
    <location>
        <begin position="20"/>
        <end position="40"/>
    </location>
</feature>
<feature type="domain" description="Phosphatidic acid phosphatase type 2/haloperoxidase" evidence="2">
    <location>
        <begin position="141"/>
        <end position="215"/>
    </location>
</feature>
<proteinExistence type="predicted"/>
<reference evidence="3 4" key="2">
    <citation type="submission" date="2010-03" db="EMBL/GenBank/DDBJ databases">
        <authorList>
            <person name="Pajon A."/>
        </authorList>
    </citation>
    <scope>NUCLEOTIDE SEQUENCE [LARGE SCALE GENOMIC DNA]</scope>
    <source>
        <strain evidence="4">L2-6</strain>
    </source>
</reference>
<feature type="transmembrane region" description="Helical" evidence="1">
    <location>
        <begin position="89"/>
        <end position="108"/>
    </location>
</feature>
<dbReference type="InterPro" id="IPR036938">
    <property type="entry name" value="PAP2/HPO_sf"/>
</dbReference>
<keyword evidence="4" id="KW-1185">Reference proteome</keyword>
<dbReference type="SUPFAM" id="SSF48317">
    <property type="entry name" value="Acid phosphatase/Vanadium-dependent haloperoxidase"/>
    <property type="match status" value="1"/>
</dbReference>
<dbReference type="EMBL" id="FP929045">
    <property type="protein sequence ID" value="CBK99665.1"/>
    <property type="molecule type" value="Genomic_DNA"/>
</dbReference>
<feature type="transmembrane region" description="Helical" evidence="1">
    <location>
        <begin position="194"/>
        <end position="213"/>
    </location>
</feature>
<organism evidence="3 4">
    <name type="scientific">Faecalibacterium prausnitzii L2-6</name>
    <dbReference type="NCBI Taxonomy" id="718252"/>
    <lineage>
        <taxon>Bacteria</taxon>
        <taxon>Bacillati</taxon>
        <taxon>Bacillota</taxon>
        <taxon>Clostridia</taxon>
        <taxon>Eubacteriales</taxon>
        <taxon>Oscillospiraceae</taxon>
        <taxon>Faecalibacterium</taxon>
    </lineage>
</organism>
<feature type="transmembrane region" description="Helical" evidence="1">
    <location>
        <begin position="60"/>
        <end position="82"/>
    </location>
</feature>
<dbReference type="HOGENOM" id="CLU_102949_1_0_9"/>
<name>D4K066_9FIRM</name>
<dbReference type="eggNOG" id="COG0671">
    <property type="taxonomic scope" value="Bacteria"/>
</dbReference>
<reference evidence="3 4" key="1">
    <citation type="submission" date="2010-03" db="EMBL/GenBank/DDBJ databases">
        <title>The genome sequence of Faecalibacterium prausnitzii L2/6.</title>
        <authorList>
            <consortium name="metaHIT consortium -- http://www.metahit.eu/"/>
            <person name="Pajon A."/>
            <person name="Turner K."/>
            <person name="Parkhill J."/>
            <person name="Duncan S."/>
            <person name="Flint H."/>
        </authorList>
    </citation>
    <scope>NUCLEOTIDE SEQUENCE [LARGE SCALE GENOMIC DNA]</scope>
    <source>
        <strain evidence="4">L2-6</strain>
    </source>
</reference>
<keyword evidence="1" id="KW-1133">Transmembrane helix</keyword>
<evidence type="ECO:0000256" key="1">
    <source>
        <dbReference type="SAM" id="Phobius"/>
    </source>
</evidence>
<protein>
    <submittedName>
        <fullName evidence="3">PAP2 superfamily</fullName>
    </submittedName>
</protein>
<dbReference type="STRING" id="718252.FP2_23310"/>
<evidence type="ECO:0000313" key="3">
    <source>
        <dbReference type="EMBL" id="CBK99665.1"/>
    </source>
</evidence>
<accession>D4K066</accession>
<dbReference type="BioCyc" id="FPRA718252:G1375-1973-MONOMER"/>
<keyword evidence="1" id="KW-0472">Membrane</keyword>
<dbReference type="Pfam" id="PF01569">
    <property type="entry name" value="PAP2"/>
    <property type="match status" value="1"/>
</dbReference>
<evidence type="ECO:0000259" key="2">
    <source>
        <dbReference type="Pfam" id="PF01569"/>
    </source>
</evidence>
<sequence length="218" mass="25263">MIKNKELSMKPSLLRARPHLWYQLYWVLYLIWFFWLDLTVTDPNYIIHSPLDDFIPFNEWFIFPYGSWFFLLAGVTALLWWFDTASYDKLCLMMFSGMTFCLILYMVLPNGLDIRPTVEEVGRSNIAMTLMQLIWKADASVNVCPSIHCQSSACMAIAFSGSTLAKDRTWLKVLAFGWAALICASTVFTKQHSIIDVFCGLAVAFIWVPVLYLRPRKR</sequence>
<dbReference type="KEGG" id="fpr:FP2_23310"/>
<keyword evidence="1" id="KW-0812">Transmembrane</keyword>